<feature type="signal peptide" evidence="1">
    <location>
        <begin position="1"/>
        <end position="16"/>
    </location>
</feature>
<feature type="chain" id="PRO_5040278239" evidence="1">
    <location>
        <begin position="17"/>
        <end position="117"/>
    </location>
</feature>
<gene>
    <name evidence="2" type="ORF">E4U13_004033</name>
</gene>
<evidence type="ECO:0000256" key="1">
    <source>
        <dbReference type="SAM" id="SignalP"/>
    </source>
</evidence>
<keyword evidence="3" id="KW-1185">Reference proteome</keyword>
<organism evidence="2 3">
    <name type="scientific">Claviceps humidiphila</name>
    <dbReference type="NCBI Taxonomy" id="1294629"/>
    <lineage>
        <taxon>Eukaryota</taxon>
        <taxon>Fungi</taxon>
        <taxon>Dikarya</taxon>
        <taxon>Ascomycota</taxon>
        <taxon>Pezizomycotina</taxon>
        <taxon>Sordariomycetes</taxon>
        <taxon>Hypocreomycetidae</taxon>
        <taxon>Hypocreales</taxon>
        <taxon>Clavicipitaceae</taxon>
        <taxon>Claviceps</taxon>
    </lineage>
</organism>
<accession>A0A9P7PXY5</accession>
<evidence type="ECO:0000313" key="2">
    <source>
        <dbReference type="EMBL" id="KAG6113042.1"/>
    </source>
</evidence>
<proteinExistence type="predicted"/>
<dbReference type="Proteomes" id="UP000732380">
    <property type="component" value="Unassembled WGS sequence"/>
</dbReference>
<reference evidence="2 3" key="1">
    <citation type="journal article" date="2020" name="bioRxiv">
        <title>Whole genome comparisons of ergot fungi reveals the divergence and evolution of species within the genus Claviceps are the result of varying mechanisms driving genome evolution and host range expansion.</title>
        <authorList>
            <person name="Wyka S.A."/>
            <person name="Mondo S.J."/>
            <person name="Liu M."/>
            <person name="Dettman J."/>
            <person name="Nalam V."/>
            <person name="Broders K.D."/>
        </authorList>
    </citation>
    <scope>NUCLEOTIDE SEQUENCE [LARGE SCALE GENOMIC DNA]</scope>
    <source>
        <strain evidence="2 3">LM576</strain>
    </source>
</reference>
<dbReference type="EMBL" id="SRQM01000311">
    <property type="protein sequence ID" value="KAG6113042.1"/>
    <property type="molecule type" value="Genomic_DNA"/>
</dbReference>
<sequence length="117" mass="12360">MHALSLLALLVPFVAAKWYSCDCGSLNEKGESVANVQLTQWVCLKSYKGQAVFDADLKRCVATSGNTIDEGIFGSFCQAAATNGFYPIEGNVVDDSKPALTAKSSRARCPPGSIPAV</sequence>
<comment type="caution">
    <text evidence="2">The sequence shown here is derived from an EMBL/GenBank/DDBJ whole genome shotgun (WGS) entry which is preliminary data.</text>
</comment>
<evidence type="ECO:0000313" key="3">
    <source>
        <dbReference type="Proteomes" id="UP000732380"/>
    </source>
</evidence>
<dbReference type="AlphaFoldDB" id="A0A9P7PXY5"/>
<name>A0A9P7PXY5_9HYPO</name>
<protein>
    <submittedName>
        <fullName evidence="2">Uncharacterized protein</fullName>
    </submittedName>
</protein>
<keyword evidence="1" id="KW-0732">Signal</keyword>